<accession>A0A5N6E263</accession>
<sequence length="111" mass="12632">MASPRSNVFGTVHRTEGYMKVHGSEASLPKSFTFHKARKNSKYDDPSTQCETYEFPSPACSFIYEVDDTAIDIVMGLRECAVIPWKKTIHVMEIMYEIRKQGGTVRIPARL</sequence>
<keyword evidence="2" id="KW-1185">Reference proteome</keyword>
<reference evidence="1 2" key="1">
    <citation type="submission" date="2019-04" db="EMBL/GenBank/DDBJ databases">
        <title>Fungal friends and foes A comparative genomics study of 23 Aspergillus species from section Flavi.</title>
        <authorList>
            <consortium name="DOE Joint Genome Institute"/>
            <person name="Kjaerbolling I."/>
            <person name="Vesth T.C."/>
            <person name="Frisvad J.C."/>
            <person name="Nybo J.L."/>
            <person name="Theobald S."/>
            <person name="Kildgaard S."/>
            <person name="Petersen T.I."/>
            <person name="Kuo A."/>
            <person name="Sato A."/>
            <person name="Lyhne E.K."/>
            <person name="Kogle M.E."/>
            <person name="Wiebenga A."/>
            <person name="Kun R.S."/>
            <person name="Lubbers R.J."/>
            <person name="Makela M.R."/>
            <person name="Barry K."/>
            <person name="Chovatia M."/>
            <person name="Clum A."/>
            <person name="Daum C."/>
            <person name="Haridas S."/>
            <person name="He G."/>
            <person name="LaButti K."/>
            <person name="Lipzen A."/>
            <person name="Mondo S."/>
            <person name="Pangilinan J."/>
            <person name="Riley R."/>
            <person name="Salamov A."/>
            <person name="Simmons B.A."/>
            <person name="Magnuson J.K."/>
            <person name="Henrissat B."/>
            <person name="Mortensen U.H."/>
            <person name="Larsen T.O."/>
            <person name="De vries R.P."/>
            <person name="Grigoriev I.V."/>
            <person name="Machida M."/>
            <person name="Baker S.E."/>
            <person name="Andersen M.R."/>
        </authorList>
    </citation>
    <scope>NUCLEOTIDE SEQUENCE [LARGE SCALE GENOMIC DNA]</scope>
    <source>
        <strain evidence="1 2">CBS 117618</strain>
    </source>
</reference>
<evidence type="ECO:0000313" key="1">
    <source>
        <dbReference type="EMBL" id="KAB8211528.1"/>
    </source>
</evidence>
<name>A0A5N6E263_ASPPA</name>
<dbReference type="EMBL" id="ML734938">
    <property type="protein sequence ID" value="KAB8211528.1"/>
    <property type="molecule type" value="Genomic_DNA"/>
</dbReference>
<evidence type="ECO:0000313" key="2">
    <source>
        <dbReference type="Proteomes" id="UP000326532"/>
    </source>
</evidence>
<gene>
    <name evidence="1" type="ORF">BDV34DRAFT_219484</name>
</gene>
<dbReference type="Gene3D" id="3.30.360.10">
    <property type="entry name" value="Dihydrodipicolinate Reductase, domain 2"/>
    <property type="match status" value="1"/>
</dbReference>
<dbReference type="AlphaFoldDB" id="A0A5N6E263"/>
<dbReference type="Proteomes" id="UP000326532">
    <property type="component" value="Unassembled WGS sequence"/>
</dbReference>
<dbReference type="VEuPathDB" id="FungiDB:BDV34DRAFT_219484"/>
<organism evidence="1 2">
    <name type="scientific">Aspergillus parasiticus</name>
    <dbReference type="NCBI Taxonomy" id="5067"/>
    <lineage>
        <taxon>Eukaryota</taxon>
        <taxon>Fungi</taxon>
        <taxon>Dikarya</taxon>
        <taxon>Ascomycota</taxon>
        <taxon>Pezizomycotina</taxon>
        <taxon>Eurotiomycetes</taxon>
        <taxon>Eurotiomycetidae</taxon>
        <taxon>Eurotiales</taxon>
        <taxon>Aspergillaceae</taxon>
        <taxon>Aspergillus</taxon>
        <taxon>Aspergillus subgen. Circumdati</taxon>
    </lineage>
</organism>
<proteinExistence type="predicted"/>
<dbReference type="OMA" id="TAIDIVM"/>
<protein>
    <submittedName>
        <fullName evidence="1">Uncharacterized protein</fullName>
    </submittedName>
</protein>